<dbReference type="GO" id="GO:0001889">
    <property type="term" value="P:liver development"/>
    <property type="evidence" value="ECO:0007669"/>
    <property type="project" value="TreeGrafter"/>
</dbReference>
<dbReference type="EMBL" id="AFYH01146628">
    <property type="status" value="NOT_ANNOTATED_CDS"/>
    <property type="molecule type" value="Genomic_DNA"/>
</dbReference>
<dbReference type="Bgee" id="ENSLACG00000009510">
    <property type="expression patterns" value="Expressed in pelvic fin and 5 other cell types or tissues"/>
</dbReference>
<feature type="chain" id="PRO_5003579307" description="Glucosidase 2 subunit beta" evidence="7">
    <location>
        <begin position="20"/>
        <end position="568"/>
    </location>
</feature>
<dbReference type="PROSITE" id="PS51914">
    <property type="entry name" value="MRH"/>
    <property type="match status" value="1"/>
</dbReference>
<gene>
    <name evidence="10" type="primary">LOC102364562</name>
</gene>
<reference evidence="11" key="1">
    <citation type="submission" date="2011-08" db="EMBL/GenBank/DDBJ databases">
        <title>The draft genome of Latimeria chalumnae.</title>
        <authorList>
            <person name="Di Palma F."/>
            <person name="Alfoldi J."/>
            <person name="Johnson J."/>
            <person name="Berlin A."/>
            <person name="Gnerre S."/>
            <person name="Jaffe D."/>
            <person name="MacCallum I."/>
            <person name="Young S."/>
            <person name="Walker B.J."/>
            <person name="Lander E."/>
            <person name="Lindblad-Toh K."/>
        </authorList>
    </citation>
    <scope>NUCLEOTIDE SEQUENCE [LARGE SCALE GENOMIC DNA]</scope>
    <source>
        <strain evidence="11">Wild caught</strain>
    </source>
</reference>
<dbReference type="PANTHER" id="PTHR12630">
    <property type="entry name" value="N-LINKED OLIGOSACCHARIDE PROCESSING"/>
    <property type="match status" value="1"/>
</dbReference>
<dbReference type="EMBL" id="AFYH01146631">
    <property type="status" value="NOT_ANNOTATED_CDS"/>
    <property type="molecule type" value="Genomic_DNA"/>
</dbReference>
<dbReference type="Proteomes" id="UP000008672">
    <property type="component" value="Unassembled WGS sequence"/>
</dbReference>
<name>H3AMD1_LATCH</name>
<feature type="domain" description="MRH" evidence="9">
    <location>
        <begin position="457"/>
        <end position="557"/>
    </location>
</feature>
<dbReference type="EMBL" id="AFYH01146634">
    <property type="status" value="NOT_ANNOTATED_CDS"/>
    <property type="molecule type" value="Genomic_DNA"/>
</dbReference>
<evidence type="ECO:0000256" key="7">
    <source>
        <dbReference type="SAM" id="SignalP"/>
    </source>
</evidence>
<dbReference type="EMBL" id="AFYH01146629">
    <property type="status" value="NOT_ANNOTATED_CDS"/>
    <property type="molecule type" value="Genomic_DNA"/>
</dbReference>
<dbReference type="EMBL" id="AFYH01146632">
    <property type="status" value="NOT_ANNOTATED_CDS"/>
    <property type="molecule type" value="Genomic_DNA"/>
</dbReference>
<dbReference type="AlphaFoldDB" id="H3AMD1"/>
<dbReference type="FunFam" id="4.10.400.10:FF:000150">
    <property type="entry name" value="Glucosidase 2 subunit beta"/>
    <property type="match status" value="1"/>
</dbReference>
<dbReference type="EMBL" id="AFYH01146630">
    <property type="status" value="NOT_ANNOTATED_CDS"/>
    <property type="molecule type" value="Genomic_DNA"/>
</dbReference>
<dbReference type="RefSeq" id="XP_006004085.1">
    <property type="nucleotide sequence ID" value="XM_006004023.2"/>
</dbReference>
<keyword evidence="4" id="KW-1015">Disulfide bond</keyword>
<dbReference type="KEGG" id="lcm:102364562"/>
<accession>H3AMD1</accession>
<dbReference type="FunCoup" id="H3AMD1">
    <property type="interactions" value="3123"/>
</dbReference>
<dbReference type="EMBL" id="AFYH01146633">
    <property type="status" value="NOT_ANNOTATED_CDS"/>
    <property type="molecule type" value="Genomic_DNA"/>
</dbReference>
<dbReference type="OrthoDB" id="28322at2759"/>
<dbReference type="EMBL" id="AFYH01146626">
    <property type="status" value="NOT_ANNOTATED_CDS"/>
    <property type="molecule type" value="Genomic_DNA"/>
</dbReference>
<dbReference type="GO" id="GO:0017177">
    <property type="term" value="C:glucosidase II complex"/>
    <property type="evidence" value="ECO:0007669"/>
    <property type="project" value="TreeGrafter"/>
</dbReference>
<feature type="region of interest" description="Disordered" evidence="6">
    <location>
        <begin position="284"/>
        <end position="396"/>
    </location>
</feature>
<reference evidence="10" key="3">
    <citation type="submission" date="2025-09" db="UniProtKB">
        <authorList>
            <consortium name="Ensembl"/>
        </authorList>
    </citation>
    <scope>IDENTIFICATION</scope>
</reference>
<dbReference type="Ensembl" id="ENSLACT00000010882.2">
    <property type="protein sequence ID" value="ENSLACP00000010802.2"/>
    <property type="gene ID" value="ENSLACG00000009510.2"/>
</dbReference>
<keyword evidence="3" id="KW-0256">Endoplasmic reticulum</keyword>
<dbReference type="InterPro" id="IPR028146">
    <property type="entry name" value="PRKCSH_N"/>
</dbReference>
<sequence>MASLIKLVFVFIFTAATFAVEVKRPRGVSLTNRQFYDDSKPFICLDGSMTISFERVNDDYCDCNDGSDEPGTSACQNGQFHCTNAGYRPLNVPSSRVNDGICDCCDATDEYNSGAVCENTCKELGVKERESLKMLAEVAKEGFQVKQQLIEEARKNKEEKKKILEEKQEYKKLLQVEVEKLKAAKEAAEAPEKEALEKHRKMWEELKEAKRQEQEKKRTVDIFKELDKDEDSFVSLSEVQAHTELDEDGDGTLSESEAQIVLGGATQIDLKTFQETVWSNIKNKYKSQIPELKPPEETETGELADTELHPKVEENYNPDDDDDDNEDDEEGGGNGEEKKHAHEPRSEEDHDDDPDNDDQEEDYDAHIAHDKDEQYEGNGKHSKIPVGKPGTKKNETVEKMPDYNEETRALIDAAKEARDNFKVAEKNLYEVEEAIGNLEKEFSMDFGKNNEFAYMYGKCYEITNEYAYKLCPFDKVTQTPKHGGLETSLGTWTSWADPEDNNYSMMKYEDGTSCWQGPNRSTKVKLTCGKETAVISCTEPSRCEYLMELQTPAICEEPQPLPMDHDEL</sequence>
<dbReference type="PROSITE" id="PS50222">
    <property type="entry name" value="EF_HAND_2"/>
    <property type="match status" value="1"/>
</dbReference>
<feature type="compositionally biased region" description="Basic and acidic residues" evidence="6">
    <location>
        <begin position="335"/>
        <end position="348"/>
    </location>
</feature>
<dbReference type="GeneTree" id="ENSGT00510000047770"/>
<dbReference type="EMBL" id="AFYH01146635">
    <property type="status" value="NOT_ANNOTATED_CDS"/>
    <property type="molecule type" value="Genomic_DNA"/>
</dbReference>
<feature type="coiled-coil region" evidence="5">
    <location>
        <begin position="414"/>
        <end position="441"/>
    </location>
</feature>
<dbReference type="Gene3D" id="2.70.130.10">
    <property type="entry name" value="Mannose-6-phosphate receptor binding domain"/>
    <property type="match status" value="1"/>
</dbReference>
<evidence type="ECO:0000256" key="1">
    <source>
        <dbReference type="ARBA" id="ARBA00022387"/>
    </source>
</evidence>
<dbReference type="Pfam" id="PF13015">
    <property type="entry name" value="PRKCSH_1"/>
    <property type="match status" value="1"/>
</dbReference>
<dbReference type="EMBL" id="AFYH01146627">
    <property type="status" value="NOT_ANNOTATED_CDS"/>
    <property type="molecule type" value="Genomic_DNA"/>
</dbReference>
<dbReference type="GO" id="GO:0006491">
    <property type="term" value="P:N-glycan processing"/>
    <property type="evidence" value="ECO:0007669"/>
    <property type="project" value="TreeGrafter"/>
</dbReference>
<dbReference type="GeneID" id="102364562"/>
<dbReference type="InterPro" id="IPR011992">
    <property type="entry name" value="EF-hand-dom_pair"/>
</dbReference>
<dbReference type="OMA" id="KHESASH"/>
<feature type="compositionally biased region" description="Basic and acidic residues" evidence="6">
    <location>
        <begin position="364"/>
        <end position="374"/>
    </location>
</feature>
<dbReference type="InterPro" id="IPR044865">
    <property type="entry name" value="MRH_dom"/>
</dbReference>
<evidence type="ECO:0000256" key="2">
    <source>
        <dbReference type="ARBA" id="ARBA00022729"/>
    </source>
</evidence>
<dbReference type="GO" id="GO:0005509">
    <property type="term" value="F:calcium ion binding"/>
    <property type="evidence" value="ECO:0007669"/>
    <property type="project" value="InterPro"/>
</dbReference>
<dbReference type="InterPro" id="IPR036607">
    <property type="entry name" value="PRKCSH"/>
</dbReference>
<dbReference type="HOGENOM" id="CLU_016834_1_0_1"/>
<feature type="compositionally biased region" description="Acidic residues" evidence="6">
    <location>
        <begin position="349"/>
        <end position="363"/>
    </location>
</feature>
<dbReference type="InterPro" id="IPR039794">
    <property type="entry name" value="Gtb1-like"/>
</dbReference>
<feature type="coiled-coil region" evidence="5">
    <location>
        <begin position="146"/>
        <end position="226"/>
    </location>
</feature>
<evidence type="ECO:0000313" key="10">
    <source>
        <dbReference type="Ensembl" id="ENSLACP00000010802.2"/>
    </source>
</evidence>
<dbReference type="SUPFAM" id="SSF50911">
    <property type="entry name" value="Mannose 6-phosphate receptor domain"/>
    <property type="match status" value="1"/>
</dbReference>
<keyword evidence="2 7" id="KW-0732">Signal</keyword>
<dbReference type="eggNOG" id="KOG2397">
    <property type="taxonomic scope" value="Eukaryota"/>
</dbReference>
<evidence type="ECO:0000259" key="9">
    <source>
        <dbReference type="PROSITE" id="PS51914"/>
    </source>
</evidence>
<keyword evidence="5" id="KW-0175">Coiled coil</keyword>
<dbReference type="InterPro" id="IPR002048">
    <property type="entry name" value="EF_hand_dom"/>
</dbReference>
<dbReference type="SUPFAM" id="SSF47473">
    <property type="entry name" value="EF-hand"/>
    <property type="match status" value="1"/>
</dbReference>
<evidence type="ECO:0000256" key="5">
    <source>
        <dbReference type="SAM" id="Coils"/>
    </source>
</evidence>
<evidence type="ECO:0000259" key="8">
    <source>
        <dbReference type="PROSITE" id="PS50222"/>
    </source>
</evidence>
<proteinExistence type="predicted"/>
<dbReference type="InParanoid" id="H3AMD1"/>
<feature type="signal peptide" evidence="7">
    <location>
        <begin position="1"/>
        <end position="19"/>
    </location>
</feature>
<evidence type="ECO:0000256" key="4">
    <source>
        <dbReference type="ARBA" id="ARBA00023157"/>
    </source>
</evidence>
<protein>
    <recommendedName>
        <fullName evidence="1">Glucosidase 2 subunit beta</fullName>
    </recommendedName>
</protein>
<keyword evidence="11" id="KW-1185">Reference proteome</keyword>
<evidence type="ECO:0000256" key="3">
    <source>
        <dbReference type="ARBA" id="ARBA00022824"/>
    </source>
</evidence>
<reference evidence="10" key="2">
    <citation type="submission" date="2025-08" db="UniProtKB">
        <authorList>
            <consortium name="Ensembl"/>
        </authorList>
    </citation>
    <scope>IDENTIFICATION</scope>
</reference>
<dbReference type="Pfam" id="PF12999">
    <property type="entry name" value="PRKCSH-like"/>
    <property type="match status" value="1"/>
</dbReference>
<dbReference type="PANTHER" id="PTHR12630:SF1">
    <property type="entry name" value="GLUCOSIDASE 2 SUBUNIT BETA"/>
    <property type="match status" value="1"/>
</dbReference>
<evidence type="ECO:0000256" key="6">
    <source>
        <dbReference type="SAM" id="MobiDB-lite"/>
    </source>
</evidence>
<dbReference type="InterPro" id="IPR009011">
    <property type="entry name" value="Man6P_isomerase_rcpt-bd_dom_sf"/>
</dbReference>
<organism evidence="10 11">
    <name type="scientific">Latimeria chalumnae</name>
    <name type="common">Coelacanth</name>
    <dbReference type="NCBI Taxonomy" id="7897"/>
    <lineage>
        <taxon>Eukaryota</taxon>
        <taxon>Metazoa</taxon>
        <taxon>Chordata</taxon>
        <taxon>Craniata</taxon>
        <taxon>Vertebrata</taxon>
        <taxon>Euteleostomi</taxon>
        <taxon>Coelacanthiformes</taxon>
        <taxon>Coelacanthidae</taxon>
        <taxon>Latimeria</taxon>
    </lineage>
</organism>
<feature type="domain" description="EF-hand" evidence="8">
    <location>
        <begin position="214"/>
        <end position="249"/>
    </location>
</feature>
<feature type="compositionally biased region" description="Acidic residues" evidence="6">
    <location>
        <begin position="316"/>
        <end position="331"/>
    </location>
</feature>
<evidence type="ECO:0000313" key="11">
    <source>
        <dbReference type="Proteomes" id="UP000008672"/>
    </source>
</evidence>
<dbReference type="STRING" id="7897.ENSLACP00000010802"/>